<evidence type="ECO:0000256" key="1">
    <source>
        <dbReference type="SAM" id="MobiDB-lite"/>
    </source>
</evidence>
<feature type="region of interest" description="Disordered" evidence="1">
    <location>
        <begin position="29"/>
        <end position="49"/>
    </location>
</feature>
<dbReference type="Proteomes" id="UP000557872">
    <property type="component" value="Unassembled WGS sequence"/>
</dbReference>
<feature type="compositionally biased region" description="Basic and acidic residues" evidence="1">
    <location>
        <begin position="30"/>
        <end position="49"/>
    </location>
</feature>
<name>A0A851G9F4_9BACT</name>
<comment type="caution">
    <text evidence="2">The sequence shown here is derived from an EMBL/GenBank/DDBJ whole genome shotgun (WGS) entry which is preliminary data.</text>
</comment>
<gene>
    <name evidence="2" type="ORF">HW115_01905</name>
</gene>
<keyword evidence="3" id="KW-1185">Reference proteome</keyword>
<reference evidence="2 3" key="1">
    <citation type="submission" date="2020-07" db="EMBL/GenBank/DDBJ databases">
        <title>Roseicoccus Jingziensis gen. nov., sp. nov., isolated from coastal seawater.</title>
        <authorList>
            <person name="Feng X."/>
        </authorList>
    </citation>
    <scope>NUCLEOTIDE SEQUENCE [LARGE SCALE GENOMIC DNA]</scope>
    <source>
        <strain evidence="2 3">N1E253</strain>
    </source>
</reference>
<evidence type="ECO:0000313" key="2">
    <source>
        <dbReference type="EMBL" id="NWK54348.1"/>
    </source>
</evidence>
<sequence>MKPNEGKGWQGLSRELRHWSWKRLRPKIKRASDEKRREPTLKDSPPELDSKAISLKVHKPPLGITKTTPAQVEEILGDEEEPEDIEEKWGLMDRVRDIPIGWQILGILILAGIITQSTRMIVEGRKNREKAITINTSILEQDQEEIQSVEQALHQTIRSYLAADSLEKKLKWSRYPERVKPMMEQYYQNHTFKPLDFDHIKSINFVTFWSRPFVLLTAYTTSGDSVFMTVEQTGNTAFKVDWETDVYYLPMDWQSFIKQRPTQSLNMRVLVKPDNHYAYQFRDEEKYECFRLVSRDDHTPVYGYVERGSPAWKDLRYFFELRKKSSKQGEPLILTLRFPDTNNPKTDKGVMIERFLSNRWLYVERKP</sequence>
<evidence type="ECO:0000313" key="3">
    <source>
        <dbReference type="Proteomes" id="UP000557872"/>
    </source>
</evidence>
<accession>A0A851G9F4</accession>
<dbReference type="RefSeq" id="WP_178930883.1">
    <property type="nucleotide sequence ID" value="NZ_JACBAZ010000001.1"/>
</dbReference>
<protein>
    <submittedName>
        <fullName evidence="2">Uncharacterized protein</fullName>
    </submittedName>
</protein>
<dbReference type="EMBL" id="JACBAZ010000001">
    <property type="protein sequence ID" value="NWK54348.1"/>
    <property type="molecule type" value="Genomic_DNA"/>
</dbReference>
<organism evidence="2 3">
    <name type="scientific">Oceaniferula marina</name>
    <dbReference type="NCBI Taxonomy" id="2748318"/>
    <lineage>
        <taxon>Bacteria</taxon>
        <taxon>Pseudomonadati</taxon>
        <taxon>Verrucomicrobiota</taxon>
        <taxon>Verrucomicrobiia</taxon>
        <taxon>Verrucomicrobiales</taxon>
        <taxon>Verrucomicrobiaceae</taxon>
        <taxon>Oceaniferula</taxon>
    </lineage>
</organism>
<proteinExistence type="predicted"/>
<dbReference type="AlphaFoldDB" id="A0A851G9F4"/>